<protein>
    <recommendedName>
        <fullName evidence="4">Integral membrane protein</fullName>
    </recommendedName>
</protein>
<feature type="transmembrane region" description="Helical" evidence="1">
    <location>
        <begin position="70"/>
        <end position="89"/>
    </location>
</feature>
<keyword evidence="1" id="KW-1133">Transmembrane helix</keyword>
<evidence type="ECO:0000256" key="1">
    <source>
        <dbReference type="SAM" id="Phobius"/>
    </source>
</evidence>
<sequence length="207" mass="22604">MNHTAGPAGPSERSQIPAFLRRLDPPRTLDGRPDYRPPAAILASCTALVFMFTGFYLALYSKLWHNHQHLAMAAVFAGAVLPALAVYTITRRLLARIGLYLWQSVLASVLLLAIMGSAPDWAQALFPRADDRYERELGGPGQCLHGTPYNLDRARTTYADEQPGQMVIDPIADGLPALRLDHAVDGGLKNLVPADAAAREILDRYGC</sequence>
<organism evidence="2 3">
    <name type="scientific">Streptomyces tremellae</name>
    <dbReference type="NCBI Taxonomy" id="1124239"/>
    <lineage>
        <taxon>Bacteria</taxon>
        <taxon>Bacillati</taxon>
        <taxon>Actinomycetota</taxon>
        <taxon>Actinomycetes</taxon>
        <taxon>Kitasatosporales</taxon>
        <taxon>Streptomycetaceae</taxon>
        <taxon>Streptomyces</taxon>
    </lineage>
</organism>
<gene>
    <name evidence="2" type="ORF">GCM10023082_06690</name>
</gene>
<comment type="caution">
    <text evidence="2">The sequence shown here is derived from an EMBL/GenBank/DDBJ whole genome shotgun (WGS) entry which is preliminary data.</text>
</comment>
<keyword evidence="1" id="KW-0812">Transmembrane</keyword>
<name>A0ABP7DXE0_9ACTN</name>
<proteinExistence type="predicted"/>
<dbReference type="Proteomes" id="UP001499884">
    <property type="component" value="Unassembled WGS sequence"/>
</dbReference>
<evidence type="ECO:0000313" key="2">
    <source>
        <dbReference type="EMBL" id="GAA3711542.1"/>
    </source>
</evidence>
<evidence type="ECO:0008006" key="4">
    <source>
        <dbReference type="Google" id="ProtNLM"/>
    </source>
</evidence>
<feature type="transmembrane region" description="Helical" evidence="1">
    <location>
        <begin position="39"/>
        <end position="58"/>
    </location>
</feature>
<keyword evidence="1" id="KW-0472">Membrane</keyword>
<accession>A0ABP7DXE0</accession>
<reference evidence="3" key="1">
    <citation type="journal article" date="2019" name="Int. J. Syst. Evol. Microbiol.">
        <title>The Global Catalogue of Microorganisms (GCM) 10K type strain sequencing project: providing services to taxonomists for standard genome sequencing and annotation.</title>
        <authorList>
            <consortium name="The Broad Institute Genomics Platform"/>
            <consortium name="The Broad Institute Genome Sequencing Center for Infectious Disease"/>
            <person name="Wu L."/>
            <person name="Ma J."/>
        </authorList>
    </citation>
    <scope>NUCLEOTIDE SEQUENCE [LARGE SCALE GENOMIC DNA]</scope>
    <source>
        <strain evidence="3">JCM 30846</strain>
    </source>
</reference>
<keyword evidence="3" id="KW-1185">Reference proteome</keyword>
<dbReference type="RefSeq" id="WP_345640829.1">
    <property type="nucleotide sequence ID" value="NZ_BAABEP010000002.1"/>
</dbReference>
<feature type="transmembrane region" description="Helical" evidence="1">
    <location>
        <begin position="101"/>
        <end position="122"/>
    </location>
</feature>
<evidence type="ECO:0000313" key="3">
    <source>
        <dbReference type="Proteomes" id="UP001499884"/>
    </source>
</evidence>
<dbReference type="EMBL" id="BAABEP010000002">
    <property type="protein sequence ID" value="GAA3711542.1"/>
    <property type="molecule type" value="Genomic_DNA"/>
</dbReference>